<dbReference type="PANTHER" id="PTHR42678">
    <property type="entry name" value="AMIDASE"/>
    <property type="match status" value="1"/>
</dbReference>
<sequence length="567" mass="59929">MRSVLFIAILFATILQPSDAAPGHFARTSQAEQGSGCPSIGNNFNKTLPNLNNATLQELNAGLSHGQFTSVQLVEAYLARIQEVNPILKAVTEINPDALTIAKGLDEERKHGLARSPLHGIPILLKNNIATLDSMNNTAGSYALLGTHVSSDSTVAARLRQAGVILLGKANMNEWAAARGNGNPDGWSAYGGQCTGAYRVLQDPAGSSSGSAVAVSIGLAFAALGTDTSGSIVLPAGQNNVVGIRPTSGLTSRAGVIPFSLRQDSVGPLAQTVWDAASILDIIVGADRLDNYTLANPNPAIRYTTGLNQTPEGILKNARIGIPANVIATATLPEFNVLNSTQPILDSFELAAQLLGKAGAAIVANSTYSAWFQFLNESDATQNVAASDFRANLGSYLSRLPGPAPRSLEEITNFTQSNPLEEYPSHSTSTFELALDVPANDGIEIWTQYQRNLFLSNEGGPVGALDRDNLDAIILPSVFAPILSDLGGLPIVSVPLGFYPIDQPVWDVLNITRAAPGIPYGLSFIGRKWSEKKLIELAYAFEQLSGVRKQGVPVIFPQTVLGDIVGK</sequence>
<dbReference type="InterPro" id="IPR036928">
    <property type="entry name" value="AS_sf"/>
</dbReference>
<evidence type="ECO:0000256" key="1">
    <source>
        <dbReference type="SAM" id="SignalP"/>
    </source>
</evidence>
<accession>A0ABR4PBG7</accession>
<feature type="chain" id="PRO_5045794341" evidence="1">
    <location>
        <begin position="21"/>
        <end position="567"/>
    </location>
</feature>
<name>A0ABR4PBG7_9HELO</name>
<evidence type="ECO:0000259" key="2">
    <source>
        <dbReference type="Pfam" id="PF01425"/>
    </source>
</evidence>
<dbReference type="Gene3D" id="3.90.1300.10">
    <property type="entry name" value="Amidase signature (AS) domain"/>
    <property type="match status" value="1"/>
</dbReference>
<dbReference type="EMBL" id="JBFCZG010000006">
    <property type="protein sequence ID" value="KAL3420502.1"/>
    <property type="molecule type" value="Genomic_DNA"/>
</dbReference>
<dbReference type="InterPro" id="IPR023631">
    <property type="entry name" value="Amidase_dom"/>
</dbReference>
<comment type="caution">
    <text evidence="3">The sequence shown here is derived from an EMBL/GenBank/DDBJ whole genome shotgun (WGS) entry which is preliminary data.</text>
</comment>
<protein>
    <submittedName>
        <fullName evidence="3">Amidase</fullName>
    </submittedName>
</protein>
<evidence type="ECO:0000313" key="3">
    <source>
        <dbReference type="EMBL" id="KAL3420502.1"/>
    </source>
</evidence>
<feature type="domain" description="Amidase" evidence="2">
    <location>
        <begin position="73"/>
        <end position="534"/>
    </location>
</feature>
<proteinExistence type="predicted"/>
<evidence type="ECO:0000313" key="4">
    <source>
        <dbReference type="Proteomes" id="UP001629113"/>
    </source>
</evidence>
<keyword evidence="1" id="KW-0732">Signal</keyword>
<dbReference type="PANTHER" id="PTHR42678:SF34">
    <property type="entry name" value="OS04G0183300 PROTEIN"/>
    <property type="match status" value="1"/>
</dbReference>
<reference evidence="3 4" key="1">
    <citation type="submission" date="2024-06" db="EMBL/GenBank/DDBJ databases">
        <title>Complete genome of Phlyctema vagabunda strain 19-DSS-EL-015.</title>
        <authorList>
            <person name="Fiorenzani C."/>
        </authorList>
    </citation>
    <scope>NUCLEOTIDE SEQUENCE [LARGE SCALE GENOMIC DNA]</scope>
    <source>
        <strain evidence="3 4">19-DSS-EL-015</strain>
    </source>
</reference>
<dbReference type="Proteomes" id="UP001629113">
    <property type="component" value="Unassembled WGS sequence"/>
</dbReference>
<keyword evidence="4" id="KW-1185">Reference proteome</keyword>
<dbReference type="SUPFAM" id="SSF75304">
    <property type="entry name" value="Amidase signature (AS) enzymes"/>
    <property type="match status" value="1"/>
</dbReference>
<feature type="signal peptide" evidence="1">
    <location>
        <begin position="1"/>
        <end position="20"/>
    </location>
</feature>
<dbReference type="Pfam" id="PF01425">
    <property type="entry name" value="Amidase"/>
    <property type="match status" value="1"/>
</dbReference>
<gene>
    <name evidence="3" type="ORF">PVAG01_06947</name>
</gene>
<organism evidence="3 4">
    <name type="scientific">Phlyctema vagabunda</name>
    <dbReference type="NCBI Taxonomy" id="108571"/>
    <lineage>
        <taxon>Eukaryota</taxon>
        <taxon>Fungi</taxon>
        <taxon>Dikarya</taxon>
        <taxon>Ascomycota</taxon>
        <taxon>Pezizomycotina</taxon>
        <taxon>Leotiomycetes</taxon>
        <taxon>Helotiales</taxon>
        <taxon>Dermateaceae</taxon>
        <taxon>Phlyctema</taxon>
    </lineage>
</organism>